<dbReference type="RefSeq" id="WP_210658779.1">
    <property type="nucleotide sequence ID" value="NZ_JAGKQQ010000001.1"/>
</dbReference>
<protein>
    <recommendedName>
        <fullName evidence="3">TIGR04255 family protein</fullName>
    </recommendedName>
</protein>
<reference evidence="1 2" key="1">
    <citation type="submission" date="2021-04" db="EMBL/GenBank/DDBJ databases">
        <authorList>
            <person name="Ivanova A."/>
        </authorList>
    </citation>
    <scope>NUCLEOTIDE SEQUENCE [LARGE SCALE GENOMIC DNA]</scope>
    <source>
        <strain evidence="1 2">G18</strain>
    </source>
</reference>
<dbReference type="Proteomes" id="UP000676565">
    <property type="component" value="Unassembled WGS sequence"/>
</dbReference>
<sequence>MLKASEFMPIAFEATAVGFNLSASRSKLAARLLNHYGDRIDDITELGFTRRKQSYSDEFQIMFGSVGFLTVDHIRAKVECGFPAESGPGKKWIPERVNWAVDLLSLILDFHKQRACSLWFEMTWLLWEESSTTRLIDQLGLTRSLNGFFAASQEFEIRGDSQTELPGLFPVTCELTMGRMVNYEPPEDIGVQLKYRSPDNRHDDDYPVDYSRETLDLFFATAPEVMYQQFDRLFPDGEAP</sequence>
<dbReference type="EMBL" id="JAGKQQ010000001">
    <property type="protein sequence ID" value="MBP3958623.1"/>
    <property type="molecule type" value="Genomic_DNA"/>
</dbReference>
<evidence type="ECO:0008006" key="3">
    <source>
        <dbReference type="Google" id="ProtNLM"/>
    </source>
</evidence>
<proteinExistence type="predicted"/>
<comment type="caution">
    <text evidence="1">The sequence shown here is derived from an EMBL/GenBank/DDBJ whole genome shotgun (WGS) entry which is preliminary data.</text>
</comment>
<evidence type="ECO:0000313" key="2">
    <source>
        <dbReference type="Proteomes" id="UP000676565"/>
    </source>
</evidence>
<evidence type="ECO:0000313" key="1">
    <source>
        <dbReference type="EMBL" id="MBP3958623.1"/>
    </source>
</evidence>
<accession>A0ABS5BY90</accession>
<keyword evidence="2" id="KW-1185">Reference proteome</keyword>
<name>A0ABS5BY90_9BACT</name>
<organism evidence="1 2">
    <name type="scientific">Gemmata palustris</name>
    <dbReference type="NCBI Taxonomy" id="2822762"/>
    <lineage>
        <taxon>Bacteria</taxon>
        <taxon>Pseudomonadati</taxon>
        <taxon>Planctomycetota</taxon>
        <taxon>Planctomycetia</taxon>
        <taxon>Gemmatales</taxon>
        <taxon>Gemmataceae</taxon>
        <taxon>Gemmata</taxon>
    </lineage>
</organism>
<gene>
    <name evidence="1" type="ORF">J8F10_25530</name>
</gene>